<dbReference type="OrthoDB" id="6167545at2"/>
<name>A0A6I6SJ93_9GAMM</name>
<keyword evidence="1" id="KW-1133">Transmembrane helix</keyword>
<gene>
    <name evidence="2" type="ORF">EKK97_15660</name>
</gene>
<feature type="transmembrane region" description="Helical" evidence="1">
    <location>
        <begin position="12"/>
        <end position="29"/>
    </location>
</feature>
<reference evidence="2 3" key="1">
    <citation type="submission" date="2019-01" db="EMBL/GenBank/DDBJ databases">
        <title>Complete genome of a denitifying bacterium Halomons sp. BC-M4-5.</title>
        <authorList>
            <person name="Wang L."/>
            <person name="Shao Z."/>
        </authorList>
    </citation>
    <scope>NUCLEOTIDE SEQUENCE [LARGE SCALE GENOMIC DNA]</scope>
    <source>
        <strain evidence="2 3">BC-M4-5</strain>
    </source>
</reference>
<keyword evidence="1" id="KW-0472">Membrane</keyword>
<sequence length="98" mass="11033">MRTEVHDRPMWLTLAAMLVAAALALWLLIRPELLSGLPMFLRMPAIGLGVWALGAAFMQPLGLGFRRHWLRRATNPPWSWAVLGSFAVIVVIRAFWLA</sequence>
<keyword evidence="1" id="KW-0812">Transmembrane</keyword>
<proteinExistence type="predicted"/>
<accession>A0A6I6SJ93</accession>
<evidence type="ECO:0000313" key="2">
    <source>
        <dbReference type="EMBL" id="QHC50728.1"/>
    </source>
</evidence>
<dbReference type="Proteomes" id="UP000464013">
    <property type="component" value="Chromosome"/>
</dbReference>
<evidence type="ECO:0000256" key="1">
    <source>
        <dbReference type="SAM" id="Phobius"/>
    </source>
</evidence>
<protein>
    <submittedName>
        <fullName evidence="2">Uncharacterized protein</fullName>
    </submittedName>
</protein>
<dbReference type="AlphaFoldDB" id="A0A6I6SJ93"/>
<dbReference type="EMBL" id="CP035042">
    <property type="protein sequence ID" value="QHC50728.1"/>
    <property type="molecule type" value="Genomic_DNA"/>
</dbReference>
<dbReference type="RefSeq" id="WP_159553272.1">
    <property type="nucleotide sequence ID" value="NZ_CP035042.1"/>
</dbReference>
<organism evidence="2 3">
    <name type="scientific">Billgrantia tianxiuensis</name>
    <dbReference type="NCBI Taxonomy" id="2497861"/>
    <lineage>
        <taxon>Bacteria</taxon>
        <taxon>Pseudomonadati</taxon>
        <taxon>Pseudomonadota</taxon>
        <taxon>Gammaproteobacteria</taxon>
        <taxon>Oceanospirillales</taxon>
        <taxon>Halomonadaceae</taxon>
        <taxon>Billgrantia</taxon>
    </lineage>
</organism>
<evidence type="ECO:0000313" key="3">
    <source>
        <dbReference type="Proteomes" id="UP000464013"/>
    </source>
</evidence>
<feature type="transmembrane region" description="Helical" evidence="1">
    <location>
        <begin position="41"/>
        <end position="65"/>
    </location>
</feature>
<feature type="transmembrane region" description="Helical" evidence="1">
    <location>
        <begin position="77"/>
        <end position="96"/>
    </location>
</feature>
<keyword evidence="3" id="KW-1185">Reference proteome</keyword>
<dbReference type="KEGG" id="htx:EKK97_15660"/>